<evidence type="ECO:0000256" key="1">
    <source>
        <dbReference type="ARBA" id="ARBA00006484"/>
    </source>
</evidence>
<evidence type="ECO:0000256" key="4">
    <source>
        <dbReference type="RuleBase" id="RU000363"/>
    </source>
</evidence>
<evidence type="ECO:0000256" key="2">
    <source>
        <dbReference type="ARBA" id="ARBA00022857"/>
    </source>
</evidence>
<gene>
    <name evidence="5" type="ORF">AAFC00_003974</name>
</gene>
<dbReference type="RefSeq" id="XP_069202085.1">
    <property type="nucleotide sequence ID" value="XM_069343531.1"/>
</dbReference>
<dbReference type="PANTHER" id="PTHR43963">
    <property type="entry name" value="CARBONYL REDUCTASE 1-RELATED"/>
    <property type="match status" value="1"/>
</dbReference>
<evidence type="ECO:0000313" key="6">
    <source>
        <dbReference type="Proteomes" id="UP001562354"/>
    </source>
</evidence>
<accession>A0ABR3PIC5</accession>
<comment type="caution">
    <text evidence="5">The sequence shown here is derived from an EMBL/GenBank/DDBJ whole genome shotgun (WGS) entry which is preliminary data.</text>
</comment>
<evidence type="ECO:0000313" key="5">
    <source>
        <dbReference type="EMBL" id="KAL1305812.1"/>
    </source>
</evidence>
<dbReference type="GeneID" id="95977674"/>
<keyword evidence="3" id="KW-0560">Oxidoreductase</keyword>
<dbReference type="Proteomes" id="UP001562354">
    <property type="component" value="Unassembled WGS sequence"/>
</dbReference>
<organism evidence="5 6">
    <name type="scientific">Neodothiora populina</name>
    <dbReference type="NCBI Taxonomy" id="2781224"/>
    <lineage>
        <taxon>Eukaryota</taxon>
        <taxon>Fungi</taxon>
        <taxon>Dikarya</taxon>
        <taxon>Ascomycota</taxon>
        <taxon>Pezizomycotina</taxon>
        <taxon>Dothideomycetes</taxon>
        <taxon>Dothideomycetidae</taxon>
        <taxon>Dothideales</taxon>
        <taxon>Dothioraceae</taxon>
        <taxon>Neodothiora</taxon>
    </lineage>
</organism>
<dbReference type="EMBL" id="JBFMKM010000005">
    <property type="protein sequence ID" value="KAL1305812.1"/>
    <property type="molecule type" value="Genomic_DNA"/>
</dbReference>
<proteinExistence type="inferred from homology"/>
<dbReference type="SUPFAM" id="SSF51735">
    <property type="entry name" value="NAD(P)-binding Rossmann-fold domains"/>
    <property type="match status" value="1"/>
</dbReference>
<evidence type="ECO:0000256" key="3">
    <source>
        <dbReference type="ARBA" id="ARBA00023002"/>
    </source>
</evidence>
<name>A0ABR3PIC5_9PEZI</name>
<evidence type="ECO:0008006" key="7">
    <source>
        <dbReference type="Google" id="ProtNLM"/>
    </source>
</evidence>
<dbReference type="PRINTS" id="PR00081">
    <property type="entry name" value="GDHRDH"/>
</dbReference>
<sequence>MSDQMVVIVTGANRGIGRAICEQILARSRKQSLRLYATSRGGQDLEFNIPSDATVLYPALDITSGSSIQSLAQRIQNEDDGQVDVLINNAGVNTSPEHTPSSVQKTLDTNYRGTLNMCRTFLPFVSASSAGRIVNVSSVGSSLHIYSEQIASRFRNPDMTLAELEDMAREYQSAVERKEEDDGWGGKGRAYSVSKACVNALTAILTREQQNSKGGQAQINACCPGWVNTDMGGLVGKPPKKPEDGARIPVRLGFGDIGRVTGRYWANPGISDTGDGKVVEW</sequence>
<dbReference type="InterPro" id="IPR036291">
    <property type="entry name" value="NAD(P)-bd_dom_sf"/>
</dbReference>
<protein>
    <recommendedName>
        <fullName evidence="7">NAD(P)-binding protein</fullName>
    </recommendedName>
</protein>
<dbReference type="InterPro" id="IPR002347">
    <property type="entry name" value="SDR_fam"/>
</dbReference>
<dbReference type="Gene3D" id="3.40.50.720">
    <property type="entry name" value="NAD(P)-binding Rossmann-like Domain"/>
    <property type="match status" value="1"/>
</dbReference>
<reference evidence="5 6" key="1">
    <citation type="submission" date="2024-07" db="EMBL/GenBank/DDBJ databases">
        <title>Draft sequence of the Neodothiora populina.</title>
        <authorList>
            <person name="Drown D.D."/>
            <person name="Schuette U.S."/>
            <person name="Buechlein A.B."/>
            <person name="Rusch D.R."/>
            <person name="Winton L.W."/>
            <person name="Adams G.A."/>
        </authorList>
    </citation>
    <scope>NUCLEOTIDE SEQUENCE [LARGE SCALE GENOMIC DNA]</scope>
    <source>
        <strain evidence="5 6">CPC 39397</strain>
    </source>
</reference>
<keyword evidence="2" id="KW-0521">NADP</keyword>
<comment type="similarity">
    <text evidence="1 4">Belongs to the short-chain dehydrogenases/reductases (SDR) family.</text>
</comment>
<dbReference type="PRINTS" id="PR00080">
    <property type="entry name" value="SDRFAMILY"/>
</dbReference>
<dbReference type="Pfam" id="PF00106">
    <property type="entry name" value="adh_short"/>
    <property type="match status" value="1"/>
</dbReference>
<keyword evidence="6" id="KW-1185">Reference proteome</keyword>
<dbReference type="PANTHER" id="PTHR43963:SF6">
    <property type="entry name" value="CHAIN DEHYDROGENASE FAMILY PROTEIN, PUTATIVE (AFU_ORTHOLOGUE AFUA_3G15350)-RELATED"/>
    <property type="match status" value="1"/>
</dbReference>